<protein>
    <submittedName>
        <fullName evidence="3">PPOX class F420-dependent oxidoreductase</fullName>
    </submittedName>
</protein>
<dbReference type="InterPro" id="IPR012349">
    <property type="entry name" value="Split_barrel_FMN-bd"/>
</dbReference>
<keyword evidence="1" id="KW-0560">Oxidoreductase</keyword>
<proteinExistence type="predicted"/>
<sequence length="133" mass="14656">MTPSVPPPLIPLLESTAIAFISTIGPAGAPQTTPQWFLWEDNALHFSLVEGRQKLRNLRRDPRLSVVVANPADPTWYVELRGHVDDLIPDPELALERKIAIKYTGSHIDVEPPGAARFAATVVVDKITHQLGH</sequence>
<name>A0ABT4RQZ6_9ACTN</name>
<reference evidence="3" key="1">
    <citation type="submission" date="2022-10" db="EMBL/GenBank/DDBJ databases">
        <title>The WGS of Solirubrobacter sp. CPCC 204708.</title>
        <authorList>
            <person name="Jiang Z."/>
        </authorList>
    </citation>
    <scope>NUCLEOTIDE SEQUENCE</scope>
    <source>
        <strain evidence="3">CPCC 204708</strain>
    </source>
</reference>
<dbReference type="Proteomes" id="UP001147700">
    <property type="component" value="Unassembled WGS sequence"/>
</dbReference>
<feature type="domain" description="Pyridoxamine 5'-phosphate oxidase N-terminal" evidence="2">
    <location>
        <begin position="12"/>
        <end position="110"/>
    </location>
</feature>
<evidence type="ECO:0000256" key="1">
    <source>
        <dbReference type="ARBA" id="ARBA00023002"/>
    </source>
</evidence>
<dbReference type="EMBL" id="JAPCID010000047">
    <property type="protein sequence ID" value="MDA0140927.1"/>
    <property type="molecule type" value="Genomic_DNA"/>
</dbReference>
<evidence type="ECO:0000313" key="4">
    <source>
        <dbReference type="Proteomes" id="UP001147700"/>
    </source>
</evidence>
<organism evidence="3 4">
    <name type="scientific">Solirubrobacter deserti</name>
    <dbReference type="NCBI Taxonomy" id="2282478"/>
    <lineage>
        <taxon>Bacteria</taxon>
        <taxon>Bacillati</taxon>
        <taxon>Actinomycetota</taxon>
        <taxon>Thermoleophilia</taxon>
        <taxon>Solirubrobacterales</taxon>
        <taxon>Solirubrobacteraceae</taxon>
        <taxon>Solirubrobacter</taxon>
    </lineage>
</organism>
<dbReference type="InterPro" id="IPR011576">
    <property type="entry name" value="Pyridox_Oxase_N"/>
</dbReference>
<dbReference type="Gene3D" id="2.30.110.10">
    <property type="entry name" value="Electron Transport, Fmn-binding Protein, Chain A"/>
    <property type="match status" value="1"/>
</dbReference>
<gene>
    <name evidence="3" type="ORF">OJ962_25755</name>
</gene>
<dbReference type="InterPro" id="IPR052019">
    <property type="entry name" value="F420H2_bilvrd_red/Heme_oxyg"/>
</dbReference>
<dbReference type="Pfam" id="PF01243">
    <property type="entry name" value="PNPOx_N"/>
    <property type="match status" value="1"/>
</dbReference>
<evidence type="ECO:0000259" key="2">
    <source>
        <dbReference type="Pfam" id="PF01243"/>
    </source>
</evidence>
<evidence type="ECO:0000313" key="3">
    <source>
        <dbReference type="EMBL" id="MDA0140927.1"/>
    </source>
</evidence>
<dbReference type="PANTHER" id="PTHR35176">
    <property type="entry name" value="HEME OXYGENASE HI_0854-RELATED"/>
    <property type="match status" value="1"/>
</dbReference>
<dbReference type="PANTHER" id="PTHR35176:SF6">
    <property type="entry name" value="HEME OXYGENASE HI_0854-RELATED"/>
    <property type="match status" value="1"/>
</dbReference>
<comment type="caution">
    <text evidence="3">The sequence shown here is derived from an EMBL/GenBank/DDBJ whole genome shotgun (WGS) entry which is preliminary data.</text>
</comment>
<dbReference type="SUPFAM" id="SSF50475">
    <property type="entry name" value="FMN-binding split barrel"/>
    <property type="match status" value="1"/>
</dbReference>
<dbReference type="NCBIfam" id="TIGR03618">
    <property type="entry name" value="Rv1155_F420"/>
    <property type="match status" value="1"/>
</dbReference>
<dbReference type="InterPro" id="IPR019920">
    <property type="entry name" value="F420-binding_dom_put"/>
</dbReference>
<accession>A0ABT4RQZ6</accession>
<keyword evidence="4" id="KW-1185">Reference proteome</keyword>
<dbReference type="RefSeq" id="WP_202958346.1">
    <property type="nucleotide sequence ID" value="NZ_JAPCID010000047.1"/>
</dbReference>